<feature type="compositionally biased region" description="Basic and acidic residues" evidence="1">
    <location>
        <begin position="48"/>
        <end position="57"/>
    </location>
</feature>
<dbReference type="EMBL" id="VSRR010136206">
    <property type="protein sequence ID" value="MPD03460.1"/>
    <property type="molecule type" value="Genomic_DNA"/>
</dbReference>
<reference evidence="2 3" key="1">
    <citation type="submission" date="2019-05" db="EMBL/GenBank/DDBJ databases">
        <title>Another draft genome of Portunus trituberculatus and its Hox gene families provides insights of decapod evolution.</title>
        <authorList>
            <person name="Jeong J.-H."/>
            <person name="Song I."/>
            <person name="Kim S."/>
            <person name="Choi T."/>
            <person name="Kim D."/>
            <person name="Ryu S."/>
            <person name="Kim W."/>
        </authorList>
    </citation>
    <scope>NUCLEOTIDE SEQUENCE [LARGE SCALE GENOMIC DNA]</scope>
    <source>
        <tissue evidence="2">Muscle</tissue>
    </source>
</reference>
<feature type="region of interest" description="Disordered" evidence="1">
    <location>
        <begin position="47"/>
        <end position="70"/>
    </location>
</feature>
<accession>A0A5B7K8P7</accession>
<gene>
    <name evidence="2" type="ORF">E2C01_099100</name>
</gene>
<organism evidence="2 3">
    <name type="scientific">Portunus trituberculatus</name>
    <name type="common">Swimming crab</name>
    <name type="synonym">Neptunus trituberculatus</name>
    <dbReference type="NCBI Taxonomy" id="210409"/>
    <lineage>
        <taxon>Eukaryota</taxon>
        <taxon>Metazoa</taxon>
        <taxon>Ecdysozoa</taxon>
        <taxon>Arthropoda</taxon>
        <taxon>Crustacea</taxon>
        <taxon>Multicrustacea</taxon>
        <taxon>Malacostraca</taxon>
        <taxon>Eumalacostraca</taxon>
        <taxon>Eucarida</taxon>
        <taxon>Decapoda</taxon>
        <taxon>Pleocyemata</taxon>
        <taxon>Brachyura</taxon>
        <taxon>Eubrachyura</taxon>
        <taxon>Portunoidea</taxon>
        <taxon>Portunidae</taxon>
        <taxon>Portuninae</taxon>
        <taxon>Portunus</taxon>
    </lineage>
</organism>
<dbReference type="Proteomes" id="UP000324222">
    <property type="component" value="Unassembled WGS sequence"/>
</dbReference>
<name>A0A5B7K8P7_PORTR</name>
<dbReference type="AlphaFoldDB" id="A0A5B7K8P7"/>
<protein>
    <submittedName>
        <fullName evidence="2">Uncharacterized protein</fullName>
    </submittedName>
</protein>
<keyword evidence="3" id="KW-1185">Reference proteome</keyword>
<comment type="caution">
    <text evidence="2">The sequence shown here is derived from an EMBL/GenBank/DDBJ whole genome shotgun (WGS) entry which is preliminary data.</text>
</comment>
<evidence type="ECO:0000313" key="2">
    <source>
        <dbReference type="EMBL" id="MPD03460.1"/>
    </source>
</evidence>
<evidence type="ECO:0000256" key="1">
    <source>
        <dbReference type="SAM" id="MobiDB-lite"/>
    </source>
</evidence>
<evidence type="ECO:0000313" key="3">
    <source>
        <dbReference type="Proteomes" id="UP000324222"/>
    </source>
</evidence>
<sequence length="70" mass="7620">MAALQCPLACNLDPAKGEGDRIGSLSANIGQSLTLCTLKEKEEEEEVVLDKKKEVRERRKKGGQEESGTC</sequence>
<proteinExistence type="predicted"/>